<dbReference type="EMBL" id="LCCD01000008">
    <property type="protein sequence ID" value="KKS25177.1"/>
    <property type="molecule type" value="Genomic_DNA"/>
</dbReference>
<keyword evidence="1" id="KW-0812">Transmembrane</keyword>
<gene>
    <name evidence="2" type="ORF">UU83_C0008G0007</name>
</gene>
<feature type="transmembrane region" description="Helical" evidence="1">
    <location>
        <begin position="7"/>
        <end position="27"/>
    </location>
</feature>
<dbReference type="Proteomes" id="UP000033856">
    <property type="component" value="Unassembled WGS sequence"/>
</dbReference>
<accession>A0A0G0XL76</accession>
<keyword evidence="1" id="KW-1133">Transmembrane helix</keyword>
<evidence type="ECO:0000313" key="2">
    <source>
        <dbReference type="EMBL" id="KKS25177.1"/>
    </source>
</evidence>
<keyword evidence="1" id="KW-0472">Membrane</keyword>
<comment type="caution">
    <text evidence="2">The sequence shown here is derived from an EMBL/GenBank/DDBJ whole genome shotgun (WGS) entry which is preliminary data.</text>
</comment>
<evidence type="ECO:0000256" key="1">
    <source>
        <dbReference type="SAM" id="Phobius"/>
    </source>
</evidence>
<evidence type="ECO:0000313" key="3">
    <source>
        <dbReference type="Proteomes" id="UP000033856"/>
    </source>
</evidence>
<organism evidence="2 3">
    <name type="scientific">Candidatus Jorgensenbacteria bacterium GW2011_GWF2_41_8</name>
    <dbReference type="NCBI Taxonomy" id="1618667"/>
    <lineage>
        <taxon>Bacteria</taxon>
        <taxon>Candidatus Joergenseniibacteriota</taxon>
    </lineage>
</organism>
<proteinExistence type="predicted"/>
<reference evidence="2" key="1">
    <citation type="journal article" date="2015" name="Nature">
        <title>rRNA introns, odd ribosomes, and small enigmatic genomes across a large radiation of phyla.</title>
        <authorList>
            <person name="Brown C.T."/>
            <person name="Hug L.A."/>
            <person name="Thomas B.C."/>
            <person name="Sharon I."/>
            <person name="Castelle C.J."/>
            <person name="Singh A."/>
            <person name="Wilkins M.J."/>
            <person name="Williams K.H."/>
            <person name="Banfield J.F."/>
        </authorList>
    </citation>
    <scope>NUCLEOTIDE SEQUENCE [LARGE SCALE GENOMIC DNA]</scope>
</reference>
<dbReference type="AlphaFoldDB" id="A0A0G0XL76"/>
<dbReference type="PATRIC" id="fig|1618667.3.peg.176"/>
<sequence>MRNIINISVIFTIFAIAFVCFGLNVFAATRLPHYFPEGMESANTISGQMELYLRYLNATNCFSTDGKAVSRMFNNSIRIEREVFGEKVIFIFDPWKRTGKGEIVFSDFCGQKVISQEEFDLVADDFIKQFVRAVEEINYPYYKDLEKLAVAESFKQKGKGLNEEEFRKLLDRPIPEDPEGKISFREINRIPPEITKASFVKHVKAREIHFGFISALGEVWLHSGVTYISLQGRILDYLNGDRPLIMAHEAIHANALLQNWPLSEGWDPELGASLPAMLLPDDKIYLSLHSYLKVPRELIHVFFGYNFEQVRKEVVLFDYDGNLRIDTEKFDFYAAKLEEAKRELLAFFREKAIPQFYSDPTFWTSLGEKLQDKNAAIRIMMIQNYEPTILGGNEETAKWLDTRKYEIMNIAEESYKESGQPSSGDKEGSVHQKFLSLAARLGYNQDDLLELAKKYRINVSDLNNKSEEELMRLFLGILYKENTEKGEVK</sequence>
<name>A0A0G0XL76_9BACT</name>
<protein>
    <submittedName>
        <fullName evidence="2">Uncharacterized protein</fullName>
    </submittedName>
</protein>